<gene>
    <name evidence="2" type="ORF">PV06_00897</name>
</gene>
<dbReference type="AlphaFoldDB" id="A0A0D2E0G0"/>
<evidence type="ECO:0000313" key="3">
    <source>
        <dbReference type="Proteomes" id="UP000053342"/>
    </source>
</evidence>
<dbReference type="EMBL" id="KN847332">
    <property type="protein sequence ID" value="KIW48295.1"/>
    <property type="molecule type" value="Genomic_DNA"/>
</dbReference>
<dbReference type="HOGENOM" id="CLU_2061498_0_0_1"/>
<dbReference type="RefSeq" id="XP_016268511.1">
    <property type="nucleotide sequence ID" value="XM_016401458.1"/>
</dbReference>
<organism evidence="2 3">
    <name type="scientific">Exophiala oligosperma</name>
    <dbReference type="NCBI Taxonomy" id="215243"/>
    <lineage>
        <taxon>Eukaryota</taxon>
        <taxon>Fungi</taxon>
        <taxon>Dikarya</taxon>
        <taxon>Ascomycota</taxon>
        <taxon>Pezizomycotina</taxon>
        <taxon>Eurotiomycetes</taxon>
        <taxon>Chaetothyriomycetidae</taxon>
        <taxon>Chaetothyriales</taxon>
        <taxon>Herpotrichiellaceae</taxon>
        <taxon>Exophiala</taxon>
    </lineage>
</organism>
<reference evidence="2 3" key="1">
    <citation type="submission" date="2015-01" db="EMBL/GenBank/DDBJ databases">
        <title>The Genome Sequence of Exophiala oligosperma CBS72588.</title>
        <authorList>
            <consortium name="The Broad Institute Genomics Platform"/>
            <person name="Cuomo C."/>
            <person name="de Hoog S."/>
            <person name="Gorbushina A."/>
            <person name="Stielow B."/>
            <person name="Teixiera M."/>
            <person name="Abouelleil A."/>
            <person name="Chapman S.B."/>
            <person name="Priest M."/>
            <person name="Young S.K."/>
            <person name="Wortman J."/>
            <person name="Nusbaum C."/>
            <person name="Birren B."/>
        </authorList>
    </citation>
    <scope>NUCLEOTIDE SEQUENCE [LARGE SCALE GENOMIC DNA]</scope>
    <source>
        <strain evidence="2 3">CBS 72588</strain>
    </source>
</reference>
<dbReference type="Proteomes" id="UP000053342">
    <property type="component" value="Unassembled WGS sequence"/>
</dbReference>
<keyword evidence="1" id="KW-0812">Transmembrane</keyword>
<proteinExistence type="predicted"/>
<keyword evidence="3" id="KW-1185">Reference proteome</keyword>
<evidence type="ECO:0000313" key="2">
    <source>
        <dbReference type="EMBL" id="KIW48295.1"/>
    </source>
</evidence>
<name>A0A0D2E0G0_9EURO</name>
<sequence length="119" mass="12666">MGSRSSLYSHAPQGLRAGCTVTLFVVVVVLEEEGVDSGLGLIGHAHDLEGSLTRSALLLSERSGEKENFDNDKEGWFFSLAGTFAVVVVAAVGPVLLAIFKGSKECLRDCYCVSVLFGR</sequence>
<keyword evidence="1" id="KW-1133">Transmembrane helix</keyword>
<dbReference type="VEuPathDB" id="FungiDB:PV06_00897"/>
<feature type="transmembrane region" description="Helical" evidence="1">
    <location>
        <begin position="76"/>
        <end position="100"/>
    </location>
</feature>
<keyword evidence="1" id="KW-0472">Membrane</keyword>
<accession>A0A0D2E0G0</accession>
<dbReference type="GeneID" id="27352971"/>
<protein>
    <submittedName>
        <fullName evidence="2">Uncharacterized protein</fullName>
    </submittedName>
</protein>
<evidence type="ECO:0000256" key="1">
    <source>
        <dbReference type="SAM" id="Phobius"/>
    </source>
</evidence>